<evidence type="ECO:0000313" key="5">
    <source>
        <dbReference type="Proteomes" id="UP001303046"/>
    </source>
</evidence>
<dbReference type="InterPro" id="IPR013763">
    <property type="entry name" value="Cyclin-like_dom"/>
</dbReference>
<evidence type="ECO:0000256" key="2">
    <source>
        <dbReference type="SAM" id="MobiDB-lite"/>
    </source>
</evidence>
<dbReference type="PROSITE" id="PS51532">
    <property type="entry name" value="PITH"/>
    <property type="match status" value="1"/>
</dbReference>
<proteinExistence type="inferred from homology"/>
<dbReference type="InterPro" id="IPR008979">
    <property type="entry name" value="Galactose-bd-like_sf"/>
</dbReference>
<dbReference type="SUPFAM" id="SSF47954">
    <property type="entry name" value="Cyclin-like"/>
    <property type="match status" value="1"/>
</dbReference>
<feature type="region of interest" description="Disordered" evidence="2">
    <location>
        <begin position="59"/>
        <end position="84"/>
    </location>
</feature>
<dbReference type="EMBL" id="JAVFWL010000003">
    <property type="protein sequence ID" value="KAK6745326.1"/>
    <property type="molecule type" value="Genomic_DNA"/>
</dbReference>
<protein>
    <recommendedName>
        <fullName evidence="3">PITH domain-containing protein</fullName>
    </recommendedName>
</protein>
<evidence type="ECO:0000259" key="3">
    <source>
        <dbReference type="PROSITE" id="PS51532"/>
    </source>
</evidence>
<keyword evidence="5" id="KW-1185">Reference proteome</keyword>
<reference evidence="4 5" key="1">
    <citation type="submission" date="2023-08" db="EMBL/GenBank/DDBJ databases">
        <title>A Necator americanus chromosomal reference genome.</title>
        <authorList>
            <person name="Ilik V."/>
            <person name="Petrzelkova K.J."/>
            <person name="Pardy F."/>
            <person name="Fuh T."/>
            <person name="Niatou-Singa F.S."/>
            <person name="Gouil Q."/>
            <person name="Baker L."/>
            <person name="Ritchie M.E."/>
            <person name="Jex A.R."/>
            <person name="Gazzola D."/>
            <person name="Li H."/>
            <person name="Toshio Fujiwara R."/>
            <person name="Zhan B."/>
            <person name="Aroian R.V."/>
            <person name="Pafco B."/>
            <person name="Schwarz E.M."/>
        </authorList>
    </citation>
    <scope>NUCLEOTIDE SEQUENCE [LARGE SCALE GENOMIC DNA]</scope>
    <source>
        <strain evidence="4 5">Aroian</strain>
        <tissue evidence="4">Whole animal</tissue>
    </source>
</reference>
<evidence type="ECO:0000256" key="1">
    <source>
        <dbReference type="RuleBase" id="RU000383"/>
    </source>
</evidence>
<name>A0ABR1D455_NECAM</name>
<dbReference type="InterPro" id="IPR006671">
    <property type="entry name" value="Cyclin_N"/>
</dbReference>
<dbReference type="SMART" id="SM00385">
    <property type="entry name" value="CYCLIN"/>
    <property type="match status" value="1"/>
</dbReference>
<evidence type="ECO:0000313" key="4">
    <source>
        <dbReference type="EMBL" id="KAK6745326.1"/>
    </source>
</evidence>
<dbReference type="Gene3D" id="2.60.120.470">
    <property type="entry name" value="PITH domain"/>
    <property type="match status" value="1"/>
</dbReference>
<feature type="domain" description="PITH" evidence="3">
    <location>
        <begin position="409"/>
        <end position="581"/>
    </location>
</feature>
<dbReference type="Pfam" id="PF00134">
    <property type="entry name" value="Cyclin_N"/>
    <property type="match status" value="1"/>
</dbReference>
<dbReference type="Pfam" id="PF06201">
    <property type="entry name" value="PITH"/>
    <property type="match status" value="1"/>
</dbReference>
<accession>A0ABR1D455</accession>
<dbReference type="PANTHER" id="PTHR14248">
    <property type="entry name" value="CYCLIN Y, ISOFORM A"/>
    <property type="match status" value="1"/>
</dbReference>
<dbReference type="Gene3D" id="1.10.472.10">
    <property type="entry name" value="Cyclin-like"/>
    <property type="match status" value="1"/>
</dbReference>
<dbReference type="Proteomes" id="UP001303046">
    <property type="component" value="Unassembled WGS sequence"/>
</dbReference>
<dbReference type="CDD" id="cd20540">
    <property type="entry name" value="CYCLIN_CCNY_like"/>
    <property type="match status" value="1"/>
</dbReference>
<organism evidence="4 5">
    <name type="scientific">Necator americanus</name>
    <name type="common">Human hookworm</name>
    <dbReference type="NCBI Taxonomy" id="51031"/>
    <lineage>
        <taxon>Eukaryota</taxon>
        <taxon>Metazoa</taxon>
        <taxon>Ecdysozoa</taxon>
        <taxon>Nematoda</taxon>
        <taxon>Chromadorea</taxon>
        <taxon>Rhabditida</taxon>
        <taxon>Rhabditina</taxon>
        <taxon>Rhabditomorpha</taxon>
        <taxon>Strongyloidea</taxon>
        <taxon>Ancylostomatidae</taxon>
        <taxon>Bunostominae</taxon>
        <taxon>Necator</taxon>
    </lineage>
</organism>
<dbReference type="SUPFAM" id="SSF49785">
    <property type="entry name" value="Galactose-binding domain-like"/>
    <property type="match status" value="1"/>
</dbReference>
<dbReference type="InterPro" id="IPR010400">
    <property type="entry name" value="PITH_dom"/>
</dbReference>
<sequence>MGNSSCCLRSSDAVPRDEKNYAYEGQYTRSNQVEFQYVNQSFPRDETSTNFLPHISEREVPEVGEEDPSTHPTARPTFMERSKSEMKLKDNRRSCYMLDAVAGGGGFPGVLPKSLRKSSSCSTIYMDDSTISQPNLKNTIKCISLAIYYHIANRKNRSHERLMEIFEERLHPITREALPPELMTKDPDHRQIYRFVRTLFHSAQLTAECAIITLVYIERLLNYAEMDLCPSNWRRVVLGAIMLASKVWDDQAVWNVDYCQILRDTNVDDMNELERRFLECLDFNIEVPSSVYAKYYFDLRTLALANDLQLPLQPLYKERAKRLEAVSRVYEDKFHNFKRSFSAERIHNERRAPTLLSRLISLQQGHVPVSRTRLRSTHFPYFTLKLAITMCDHNHQGAGGCHHEATDFYDNNSDVKRYDMYQYIDMEKVTVLNESVDGSGKLVFKNMEKRMDKTEFVESDCDEELLFNIPFCGQVRITGIAVIGDEDSSHPAKIRLFKDRPAMCFDDCGIEADQEIDLKQDPNGVVDYPLKASKFGTLSHLSIHVQKNFGADLTKVFYIGLRGEYEADFKQRVAIATYESRPMLKDHKGEIPDSIRHSLF</sequence>
<keyword evidence="1" id="KW-0195">Cyclin</keyword>
<gene>
    <name evidence="4" type="primary">Necator_chrIII.g12588</name>
    <name evidence="4" type="ORF">RB195_011821</name>
</gene>
<comment type="caution">
    <text evidence="4">The sequence shown here is derived from an EMBL/GenBank/DDBJ whole genome shotgun (WGS) entry which is preliminary data.</text>
</comment>
<dbReference type="InterPro" id="IPR036915">
    <property type="entry name" value="Cyclin-like_sf"/>
</dbReference>
<comment type="similarity">
    <text evidence="1">Belongs to the cyclin family.</text>
</comment>
<dbReference type="InterPro" id="IPR037047">
    <property type="entry name" value="PITH_dom_sf"/>
</dbReference>